<proteinExistence type="predicted"/>
<reference evidence="6 7" key="1">
    <citation type="submission" date="2015-03" db="EMBL/GenBank/DDBJ databases">
        <title>Genome sequencing of Methylobacterium variabile DSM 16961.</title>
        <authorList>
            <person name="Chaudhry V."/>
            <person name="Patil P.B."/>
        </authorList>
    </citation>
    <scope>NUCLEOTIDE SEQUENCE [LARGE SCALE GENOMIC DNA]</scope>
    <source>
        <strain evidence="6 7">DSM 16961</strain>
    </source>
</reference>
<name>A0A0J6S862_9HYPH</name>
<organism evidence="6 7">
    <name type="scientific">Methylobacterium variabile</name>
    <dbReference type="NCBI Taxonomy" id="298794"/>
    <lineage>
        <taxon>Bacteria</taxon>
        <taxon>Pseudomonadati</taxon>
        <taxon>Pseudomonadota</taxon>
        <taxon>Alphaproteobacteria</taxon>
        <taxon>Hyphomicrobiales</taxon>
        <taxon>Methylobacteriaceae</taxon>
        <taxon>Methylobacterium</taxon>
    </lineage>
</organism>
<dbReference type="InterPro" id="IPR036259">
    <property type="entry name" value="MFS_trans_sf"/>
</dbReference>
<feature type="transmembrane region" description="Helical" evidence="4">
    <location>
        <begin position="169"/>
        <end position="188"/>
    </location>
</feature>
<feature type="transmembrane region" description="Helical" evidence="4">
    <location>
        <begin position="51"/>
        <end position="68"/>
    </location>
</feature>
<protein>
    <submittedName>
        <fullName evidence="6">MFS transporter</fullName>
    </submittedName>
</protein>
<evidence type="ECO:0000259" key="5">
    <source>
        <dbReference type="PROSITE" id="PS50850"/>
    </source>
</evidence>
<evidence type="ECO:0000256" key="3">
    <source>
        <dbReference type="ARBA" id="ARBA00023136"/>
    </source>
</evidence>
<dbReference type="AlphaFoldDB" id="A0A0J6S862"/>
<dbReference type="PROSITE" id="PS50850">
    <property type="entry name" value="MFS"/>
    <property type="match status" value="1"/>
</dbReference>
<feature type="transmembrane region" description="Helical" evidence="4">
    <location>
        <begin position="15"/>
        <end position="39"/>
    </location>
</feature>
<dbReference type="EMBL" id="LABY01000253">
    <property type="protein sequence ID" value="KMO29558.1"/>
    <property type="molecule type" value="Genomic_DNA"/>
</dbReference>
<keyword evidence="3 4" id="KW-0472">Membrane</keyword>
<feature type="domain" description="Major facilitator superfamily (MFS) profile" evidence="5">
    <location>
        <begin position="14"/>
        <end position="243"/>
    </location>
</feature>
<feature type="non-terminal residue" evidence="6">
    <location>
        <position position="243"/>
    </location>
</feature>
<dbReference type="OrthoDB" id="9796632at2"/>
<feature type="transmembrane region" description="Helical" evidence="4">
    <location>
        <begin position="75"/>
        <end position="95"/>
    </location>
</feature>
<evidence type="ECO:0000256" key="1">
    <source>
        <dbReference type="ARBA" id="ARBA00022692"/>
    </source>
</evidence>
<feature type="transmembrane region" description="Helical" evidence="4">
    <location>
        <begin position="101"/>
        <end position="126"/>
    </location>
</feature>
<evidence type="ECO:0000313" key="6">
    <source>
        <dbReference type="EMBL" id="KMO29558.1"/>
    </source>
</evidence>
<dbReference type="GO" id="GO:0022857">
    <property type="term" value="F:transmembrane transporter activity"/>
    <property type="evidence" value="ECO:0007669"/>
    <property type="project" value="InterPro"/>
</dbReference>
<comment type="caution">
    <text evidence="6">The sequence shown here is derived from an EMBL/GenBank/DDBJ whole genome shotgun (WGS) entry which is preliminary data.</text>
</comment>
<keyword evidence="7" id="KW-1185">Reference proteome</keyword>
<sequence length="243" mass="24719">MPADGLDSAAAWRRLVVSVLLTTIGGVGMWSVVVVLPAVQAEFGAARGAAALPYTLTMVGFAFGGVLMGRLADRFGILAPLALGGICLFLGYGATALSTNLWQFALAHGLLIGLLGSSAAFGPLMADISLWFARRRGIAVSICAAGNYLAGTLWPPLVQHAVTTYGWRATQGGIGLFCLATMLPLALLMRPRPPVAPVERAGGAGAGGTTPGLPPHLDHGLLAVAGLASFVAMAGPQGHCVPL</sequence>
<evidence type="ECO:0000313" key="7">
    <source>
        <dbReference type="Proteomes" id="UP000035955"/>
    </source>
</evidence>
<gene>
    <name evidence="6" type="ORF">VQ02_29490</name>
</gene>
<evidence type="ECO:0000256" key="2">
    <source>
        <dbReference type="ARBA" id="ARBA00022989"/>
    </source>
</evidence>
<dbReference type="PANTHER" id="PTHR11360">
    <property type="entry name" value="MONOCARBOXYLATE TRANSPORTER"/>
    <property type="match status" value="1"/>
</dbReference>
<dbReference type="PANTHER" id="PTHR11360:SF290">
    <property type="entry name" value="MONOCARBOXYLATE MFS PERMEASE"/>
    <property type="match status" value="1"/>
</dbReference>
<feature type="transmembrane region" description="Helical" evidence="4">
    <location>
        <begin position="138"/>
        <end position="157"/>
    </location>
</feature>
<dbReference type="InterPro" id="IPR020846">
    <property type="entry name" value="MFS_dom"/>
</dbReference>
<keyword evidence="2 4" id="KW-1133">Transmembrane helix</keyword>
<dbReference type="SUPFAM" id="SSF103473">
    <property type="entry name" value="MFS general substrate transporter"/>
    <property type="match status" value="1"/>
</dbReference>
<dbReference type="InterPro" id="IPR050327">
    <property type="entry name" value="Proton-linked_MCT"/>
</dbReference>
<dbReference type="Gene3D" id="1.20.1250.20">
    <property type="entry name" value="MFS general substrate transporter like domains"/>
    <property type="match status" value="1"/>
</dbReference>
<keyword evidence="1 4" id="KW-0812">Transmembrane</keyword>
<evidence type="ECO:0000256" key="4">
    <source>
        <dbReference type="SAM" id="Phobius"/>
    </source>
</evidence>
<dbReference type="Pfam" id="PF07690">
    <property type="entry name" value="MFS_1"/>
    <property type="match status" value="1"/>
</dbReference>
<dbReference type="InterPro" id="IPR011701">
    <property type="entry name" value="MFS"/>
</dbReference>
<accession>A0A0J6S862</accession>
<dbReference type="Proteomes" id="UP000035955">
    <property type="component" value="Unassembled WGS sequence"/>
</dbReference>